<gene>
    <name evidence="2" type="ORF">ACKW6Q_04950</name>
</gene>
<protein>
    <submittedName>
        <fullName evidence="2">Uncharacterized protein</fullName>
    </submittedName>
</protein>
<comment type="caution">
    <text evidence="2">The sequence shown here is derived from an EMBL/GenBank/DDBJ whole genome shotgun (WGS) entry which is preliminary data.</text>
</comment>
<proteinExistence type="predicted"/>
<dbReference type="EMBL" id="JBJXVJ010000001">
    <property type="protein sequence ID" value="MFN1216318.1"/>
    <property type="molecule type" value="Genomic_DNA"/>
</dbReference>
<dbReference type="Proteomes" id="UP001634154">
    <property type="component" value="Unassembled WGS sequence"/>
</dbReference>
<evidence type="ECO:0000256" key="1">
    <source>
        <dbReference type="SAM" id="MobiDB-lite"/>
    </source>
</evidence>
<evidence type="ECO:0000313" key="3">
    <source>
        <dbReference type="Proteomes" id="UP001634154"/>
    </source>
</evidence>
<organism evidence="2 3">
    <name type="scientific">Chryseobacterium kwangjuense</name>
    <dbReference type="NCBI Taxonomy" id="267125"/>
    <lineage>
        <taxon>Bacteria</taxon>
        <taxon>Pseudomonadati</taxon>
        <taxon>Bacteroidota</taxon>
        <taxon>Flavobacteriia</taxon>
        <taxon>Flavobacteriales</taxon>
        <taxon>Weeksellaceae</taxon>
        <taxon>Chryseobacterium group</taxon>
        <taxon>Chryseobacterium</taxon>
    </lineage>
</organism>
<reference evidence="2 3" key="1">
    <citation type="submission" date="2024-12" db="EMBL/GenBank/DDBJ databases">
        <title>Draft genome sequence of Chryseobacterium kwangjuense AG447.</title>
        <authorList>
            <person name="Cheptsov V.S."/>
            <person name="Belov A."/>
            <person name="Zavarzina A.G."/>
        </authorList>
    </citation>
    <scope>NUCLEOTIDE SEQUENCE [LARGE SCALE GENOMIC DNA]</scope>
    <source>
        <strain evidence="2 3">AG447</strain>
    </source>
</reference>
<feature type="compositionally biased region" description="Basic and acidic residues" evidence="1">
    <location>
        <begin position="32"/>
        <end position="42"/>
    </location>
</feature>
<sequence length="73" mass="8514">MKFRNSDEIKKYGIGVFTPLKDPLKFQTPLSESKRTPKKDNGKGCLLQNERDSLKHSTAKKERRMVKDLFFVL</sequence>
<keyword evidence="3" id="KW-1185">Reference proteome</keyword>
<dbReference type="RefSeq" id="WP_409355933.1">
    <property type="nucleotide sequence ID" value="NZ_JBJXVJ010000001.1"/>
</dbReference>
<evidence type="ECO:0000313" key="2">
    <source>
        <dbReference type="EMBL" id="MFN1216318.1"/>
    </source>
</evidence>
<accession>A0ABW9JZ86</accession>
<name>A0ABW9JZ86_9FLAO</name>
<feature type="region of interest" description="Disordered" evidence="1">
    <location>
        <begin position="27"/>
        <end position="59"/>
    </location>
</feature>